<organism evidence="7 8">
    <name type="scientific">Nocardia gamkensis</name>
    <dbReference type="NCBI Taxonomy" id="352869"/>
    <lineage>
        <taxon>Bacteria</taxon>
        <taxon>Bacillati</taxon>
        <taxon>Actinomycetota</taxon>
        <taxon>Actinomycetes</taxon>
        <taxon>Mycobacteriales</taxon>
        <taxon>Nocardiaceae</taxon>
        <taxon>Nocardia</taxon>
    </lineage>
</organism>
<keyword evidence="2 5" id="KW-0812">Transmembrane</keyword>
<evidence type="ECO:0000256" key="5">
    <source>
        <dbReference type="SAM" id="Phobius"/>
    </source>
</evidence>
<dbReference type="InterPro" id="IPR003807">
    <property type="entry name" value="DUF202"/>
</dbReference>
<dbReference type="Pfam" id="PF02656">
    <property type="entry name" value="DUF202"/>
    <property type="match status" value="1"/>
</dbReference>
<name>A0A7X6R2N7_9NOCA</name>
<evidence type="ECO:0000259" key="6">
    <source>
        <dbReference type="Pfam" id="PF02656"/>
    </source>
</evidence>
<dbReference type="EMBL" id="JAAXOS010000004">
    <property type="protein sequence ID" value="NKY26441.1"/>
    <property type="molecule type" value="Genomic_DNA"/>
</dbReference>
<dbReference type="Proteomes" id="UP000540698">
    <property type="component" value="Unassembled WGS sequence"/>
</dbReference>
<evidence type="ECO:0000313" key="8">
    <source>
        <dbReference type="Proteomes" id="UP000540698"/>
    </source>
</evidence>
<evidence type="ECO:0000256" key="4">
    <source>
        <dbReference type="ARBA" id="ARBA00023136"/>
    </source>
</evidence>
<keyword evidence="4 5" id="KW-0472">Membrane</keyword>
<keyword evidence="8" id="KW-1185">Reference proteome</keyword>
<feature type="transmembrane region" description="Helical" evidence="5">
    <location>
        <begin position="12"/>
        <end position="34"/>
    </location>
</feature>
<dbReference type="GO" id="GO:0012505">
    <property type="term" value="C:endomembrane system"/>
    <property type="evidence" value="ECO:0007669"/>
    <property type="project" value="UniProtKB-SubCell"/>
</dbReference>
<dbReference type="AlphaFoldDB" id="A0A7X6R2N7"/>
<proteinExistence type="predicted"/>
<feature type="domain" description="DUF202" evidence="6">
    <location>
        <begin position="4"/>
        <end position="63"/>
    </location>
</feature>
<dbReference type="RefSeq" id="WP_062969819.1">
    <property type="nucleotide sequence ID" value="NZ_JAAXOS010000004.1"/>
</dbReference>
<keyword evidence="3 5" id="KW-1133">Transmembrane helix</keyword>
<comment type="subcellular location">
    <subcellularLocation>
        <location evidence="1">Endomembrane system</location>
        <topology evidence="1">Multi-pass membrane protein</topology>
    </subcellularLocation>
</comment>
<comment type="caution">
    <text evidence="7">The sequence shown here is derived from an EMBL/GenBank/DDBJ whole genome shotgun (WGS) entry which is preliminary data.</text>
</comment>
<feature type="transmembrane region" description="Helical" evidence="5">
    <location>
        <begin position="73"/>
        <end position="95"/>
    </location>
</feature>
<evidence type="ECO:0000256" key="3">
    <source>
        <dbReference type="ARBA" id="ARBA00022989"/>
    </source>
</evidence>
<protein>
    <submittedName>
        <fullName evidence="7">DUF202 domain-containing protein</fullName>
    </submittedName>
</protein>
<evidence type="ECO:0000256" key="1">
    <source>
        <dbReference type="ARBA" id="ARBA00004127"/>
    </source>
</evidence>
<sequence length="102" mass="10254">MSAPHLSAERTALAWRRTAVSAMVVGTLFMHQALGSGWRAAAVAPIGAAIAMAALAGGCYLRNRGLHRGHYAHGGRVIAGTAMAVVVVALAAAAAGSLEPLP</sequence>
<feature type="transmembrane region" description="Helical" evidence="5">
    <location>
        <begin position="40"/>
        <end position="61"/>
    </location>
</feature>
<evidence type="ECO:0000313" key="7">
    <source>
        <dbReference type="EMBL" id="NKY26441.1"/>
    </source>
</evidence>
<gene>
    <name evidence="7" type="ORF">HGB38_09445</name>
</gene>
<accession>A0A7X6R2N7</accession>
<evidence type="ECO:0000256" key="2">
    <source>
        <dbReference type="ARBA" id="ARBA00022692"/>
    </source>
</evidence>
<reference evidence="7 8" key="1">
    <citation type="submission" date="2020-04" db="EMBL/GenBank/DDBJ databases">
        <title>MicrobeNet Type strains.</title>
        <authorList>
            <person name="Nicholson A.C."/>
        </authorList>
    </citation>
    <scope>NUCLEOTIDE SEQUENCE [LARGE SCALE GENOMIC DNA]</scope>
    <source>
        <strain evidence="7 8">DSM 44956</strain>
    </source>
</reference>